<comment type="subcellular location">
    <subcellularLocation>
        <location evidence="1">Golgi apparatus membrane</location>
        <topology evidence="1">Single-pass type II membrane protein</topology>
    </subcellularLocation>
</comment>
<gene>
    <name evidence="13" type="ORF">DIURU_004413</name>
</gene>
<evidence type="ECO:0000256" key="8">
    <source>
        <dbReference type="ARBA" id="ARBA00022989"/>
    </source>
</evidence>
<dbReference type="GeneID" id="54783064"/>
<evidence type="ECO:0000313" key="13">
    <source>
        <dbReference type="EMBL" id="KAA8899231.1"/>
    </source>
</evidence>
<evidence type="ECO:0000256" key="5">
    <source>
        <dbReference type="ARBA" id="ARBA00022679"/>
    </source>
</evidence>
<dbReference type="GO" id="GO:0000033">
    <property type="term" value="F:alpha-1,3-mannosyltransferase activity"/>
    <property type="evidence" value="ECO:0007669"/>
    <property type="project" value="TreeGrafter"/>
</dbReference>
<comment type="pathway">
    <text evidence="2">Protein modification; protein glycosylation.</text>
</comment>
<evidence type="ECO:0000256" key="11">
    <source>
        <dbReference type="ARBA" id="ARBA00023180"/>
    </source>
</evidence>
<comment type="caution">
    <text evidence="13">The sequence shown here is derived from an EMBL/GenBank/DDBJ whole genome shotgun (WGS) entry which is preliminary data.</text>
</comment>
<sequence length="617" mass="69644">MIPRLLTPKRVILLVVVVPLIWLAAVYYRPAPAIVHLLGDTKYPDHPVYRRWKYRNTQNFTTIGANALCGEYFHALGPSYAPQPPPAAVDFLVYDRDRYLWEHIKNHKMEHGVTGNYKQAIADGYAKHAKVVADAESEMVASFSHMRVWGHCSLYTKLEDVNHVVKYGKVGRYDHKLFPWLTQLSPLFNQSYELPITDGNKPKMSTQDEGWVQHYLRRSNGRGVVVYANNDTAASVPSLITVLRLHQNELPIQIVSMGPINLDYEAIEQVAQGPFEPPKSFSRYLKVENLRKPESFLPQSITYVDVAPAVHNVSHDSLRELAAIFTSFEEYVLLSPLAIPTVPPSSFFDIEGYSDKGMHLYHQPNYLEGSNSPQTGREEVERLLHRLTPSDIDSVVFGFDPSEFPTTKLDDTVAVLNKNKVLSGLLISVNLRRHPLVKAVDIDLFWLGQHISGVPIQINVHPAVAAGVVSDDSHKTKDAAMAEELCSSSWGQLSRQDHPELFYLTGHQMVNWHRQPSFATQIKQRVGQSEPMAVEVLLKPPTVNKPVPVKEEHTEPNRPWIKQNQAEGQPYAYWCAYSILGSPAEDHRGVVISISPIKKARYRYLLDAYGDVGNEAK</sequence>
<evidence type="ECO:0000256" key="6">
    <source>
        <dbReference type="ARBA" id="ARBA00022692"/>
    </source>
</evidence>
<dbReference type="Proteomes" id="UP000449547">
    <property type="component" value="Unassembled WGS sequence"/>
</dbReference>
<evidence type="ECO:0000256" key="12">
    <source>
        <dbReference type="SAM" id="Phobius"/>
    </source>
</evidence>
<keyword evidence="6 12" id="KW-0812">Transmembrane</keyword>
<dbReference type="OrthoDB" id="430354at2759"/>
<keyword evidence="9" id="KW-0333">Golgi apparatus</keyword>
<keyword evidence="5" id="KW-0808">Transferase</keyword>
<keyword evidence="10 12" id="KW-0472">Membrane</keyword>
<evidence type="ECO:0000256" key="1">
    <source>
        <dbReference type="ARBA" id="ARBA00004323"/>
    </source>
</evidence>
<evidence type="ECO:0000256" key="3">
    <source>
        <dbReference type="ARBA" id="ARBA00009105"/>
    </source>
</evidence>
<protein>
    <submittedName>
        <fullName evidence="13">Uncharacterized protein</fullName>
    </submittedName>
</protein>
<dbReference type="InterPro" id="IPR022751">
    <property type="entry name" value="Alpha_mannosyltransferase"/>
</dbReference>
<proteinExistence type="inferred from homology"/>
<evidence type="ECO:0000256" key="2">
    <source>
        <dbReference type="ARBA" id="ARBA00004922"/>
    </source>
</evidence>
<organism evidence="13 14">
    <name type="scientific">Diutina rugosa</name>
    <name type="common">Yeast</name>
    <name type="synonym">Candida rugosa</name>
    <dbReference type="NCBI Taxonomy" id="5481"/>
    <lineage>
        <taxon>Eukaryota</taxon>
        <taxon>Fungi</taxon>
        <taxon>Dikarya</taxon>
        <taxon>Ascomycota</taxon>
        <taxon>Saccharomycotina</taxon>
        <taxon>Pichiomycetes</taxon>
        <taxon>Debaryomycetaceae</taxon>
        <taxon>Diutina</taxon>
    </lineage>
</organism>
<dbReference type="VEuPathDB" id="FungiDB:DIURU_004413"/>
<evidence type="ECO:0000256" key="4">
    <source>
        <dbReference type="ARBA" id="ARBA00022676"/>
    </source>
</evidence>
<evidence type="ECO:0000256" key="7">
    <source>
        <dbReference type="ARBA" id="ARBA00022968"/>
    </source>
</evidence>
<dbReference type="Pfam" id="PF11051">
    <property type="entry name" value="Mannosyl_trans3"/>
    <property type="match status" value="1"/>
</dbReference>
<dbReference type="RefSeq" id="XP_034010789.1">
    <property type="nucleotide sequence ID" value="XM_034157284.1"/>
</dbReference>
<dbReference type="GO" id="GO:0006493">
    <property type="term" value="P:protein O-linked glycosylation"/>
    <property type="evidence" value="ECO:0007669"/>
    <property type="project" value="TreeGrafter"/>
</dbReference>
<keyword evidence="14" id="KW-1185">Reference proteome</keyword>
<name>A0A642UHN1_DIURU</name>
<dbReference type="EMBL" id="SWFT01000125">
    <property type="protein sequence ID" value="KAA8899231.1"/>
    <property type="molecule type" value="Genomic_DNA"/>
</dbReference>
<evidence type="ECO:0000256" key="9">
    <source>
        <dbReference type="ARBA" id="ARBA00023034"/>
    </source>
</evidence>
<comment type="similarity">
    <text evidence="3">Belongs to the MNN1/MNT family.</text>
</comment>
<dbReference type="PANTHER" id="PTHR31392">
    <property type="entry name" value="ALPHA-1,3-MANNOSYLTRANSFERASE MNN1-RELATED"/>
    <property type="match status" value="1"/>
</dbReference>
<feature type="transmembrane region" description="Helical" evidence="12">
    <location>
        <begin position="12"/>
        <end position="28"/>
    </location>
</feature>
<dbReference type="OMA" id="DYWCAYD"/>
<keyword evidence="11" id="KW-0325">Glycoprotein</keyword>
<evidence type="ECO:0000256" key="10">
    <source>
        <dbReference type="ARBA" id="ARBA00023136"/>
    </source>
</evidence>
<dbReference type="PANTHER" id="PTHR31392:SF1">
    <property type="entry name" value="ALPHA-1,3-MANNOSYLTRANSFERASE MNN1-RELATED"/>
    <property type="match status" value="1"/>
</dbReference>
<keyword evidence="7" id="KW-0735">Signal-anchor</keyword>
<evidence type="ECO:0000313" key="14">
    <source>
        <dbReference type="Proteomes" id="UP000449547"/>
    </source>
</evidence>
<reference evidence="13 14" key="1">
    <citation type="submission" date="2019-07" db="EMBL/GenBank/DDBJ databases">
        <title>Genome assembly of two rare yeast pathogens: Diutina rugosa and Trichomonascus ciferrii.</title>
        <authorList>
            <person name="Mixao V."/>
            <person name="Saus E."/>
            <person name="Hansen A."/>
            <person name="Lass-Flor C."/>
            <person name="Gabaldon T."/>
        </authorList>
    </citation>
    <scope>NUCLEOTIDE SEQUENCE [LARGE SCALE GENOMIC DNA]</scope>
    <source>
        <strain evidence="13 14">CBS 613</strain>
    </source>
</reference>
<keyword evidence="8 12" id="KW-1133">Transmembrane helix</keyword>
<dbReference type="GO" id="GO:0000139">
    <property type="term" value="C:Golgi membrane"/>
    <property type="evidence" value="ECO:0007669"/>
    <property type="project" value="UniProtKB-SubCell"/>
</dbReference>
<dbReference type="AlphaFoldDB" id="A0A642UHN1"/>
<accession>A0A642UHN1</accession>
<keyword evidence="4" id="KW-0328">Glycosyltransferase</keyword>